<accession>A0AAD3HE22</accession>
<dbReference type="SUPFAM" id="SSF103473">
    <property type="entry name" value="MFS general substrate transporter"/>
    <property type="match status" value="1"/>
</dbReference>
<keyword evidence="4 6" id="KW-0472">Membrane</keyword>
<evidence type="ECO:0000259" key="7">
    <source>
        <dbReference type="PROSITE" id="PS51382"/>
    </source>
</evidence>
<protein>
    <recommendedName>
        <fullName evidence="7">SPX domain-containing protein</fullName>
    </recommendedName>
</protein>
<feature type="transmembrane region" description="Helical" evidence="6">
    <location>
        <begin position="991"/>
        <end position="1012"/>
    </location>
</feature>
<evidence type="ECO:0000313" key="8">
    <source>
        <dbReference type="EMBL" id="GFH60215.1"/>
    </source>
</evidence>
<dbReference type="Proteomes" id="UP001054902">
    <property type="component" value="Unassembled WGS sequence"/>
</dbReference>
<feature type="transmembrane region" description="Helical" evidence="6">
    <location>
        <begin position="1094"/>
        <end position="1121"/>
    </location>
</feature>
<organism evidence="8 9">
    <name type="scientific">Chaetoceros tenuissimus</name>
    <dbReference type="NCBI Taxonomy" id="426638"/>
    <lineage>
        <taxon>Eukaryota</taxon>
        <taxon>Sar</taxon>
        <taxon>Stramenopiles</taxon>
        <taxon>Ochrophyta</taxon>
        <taxon>Bacillariophyta</taxon>
        <taxon>Coscinodiscophyceae</taxon>
        <taxon>Chaetocerotophycidae</taxon>
        <taxon>Chaetocerotales</taxon>
        <taxon>Chaetocerotaceae</taxon>
        <taxon>Chaetoceros</taxon>
    </lineage>
</organism>
<reference evidence="8 9" key="1">
    <citation type="journal article" date="2021" name="Sci. Rep.">
        <title>The genome of the diatom Chaetoceros tenuissimus carries an ancient integrated fragment of an extant virus.</title>
        <authorList>
            <person name="Hongo Y."/>
            <person name="Kimura K."/>
            <person name="Takaki Y."/>
            <person name="Yoshida Y."/>
            <person name="Baba S."/>
            <person name="Kobayashi G."/>
            <person name="Nagasaki K."/>
            <person name="Hano T."/>
            <person name="Tomaru Y."/>
        </authorList>
    </citation>
    <scope>NUCLEOTIDE SEQUENCE [LARGE SCALE GENOMIC DNA]</scope>
    <source>
        <strain evidence="8 9">NIES-3715</strain>
    </source>
</reference>
<feature type="domain" description="SPX" evidence="7">
    <location>
        <begin position="1"/>
        <end position="470"/>
    </location>
</feature>
<feature type="transmembrane region" description="Helical" evidence="6">
    <location>
        <begin position="1286"/>
        <end position="1305"/>
    </location>
</feature>
<keyword evidence="2 6" id="KW-0812">Transmembrane</keyword>
<evidence type="ECO:0000256" key="3">
    <source>
        <dbReference type="ARBA" id="ARBA00022989"/>
    </source>
</evidence>
<feature type="compositionally biased region" description="Basic residues" evidence="5">
    <location>
        <begin position="236"/>
        <end position="263"/>
    </location>
</feature>
<feature type="transmembrane region" description="Helical" evidence="6">
    <location>
        <begin position="936"/>
        <end position="954"/>
    </location>
</feature>
<dbReference type="GO" id="GO:0016020">
    <property type="term" value="C:membrane"/>
    <property type="evidence" value="ECO:0007669"/>
    <property type="project" value="UniProtKB-SubCell"/>
</dbReference>
<feature type="compositionally biased region" description="Acidic residues" evidence="5">
    <location>
        <begin position="331"/>
        <end position="340"/>
    </location>
</feature>
<dbReference type="InterPro" id="IPR036259">
    <property type="entry name" value="MFS_trans_sf"/>
</dbReference>
<dbReference type="InterPro" id="IPR004331">
    <property type="entry name" value="SPX_dom"/>
</dbReference>
<feature type="transmembrane region" description="Helical" evidence="6">
    <location>
        <begin position="1250"/>
        <end position="1274"/>
    </location>
</feature>
<feature type="transmembrane region" description="Helical" evidence="6">
    <location>
        <begin position="832"/>
        <end position="852"/>
    </location>
</feature>
<evidence type="ECO:0000256" key="5">
    <source>
        <dbReference type="SAM" id="MobiDB-lite"/>
    </source>
</evidence>
<feature type="region of interest" description="Disordered" evidence="5">
    <location>
        <begin position="211"/>
        <end position="263"/>
    </location>
</feature>
<evidence type="ECO:0000256" key="2">
    <source>
        <dbReference type="ARBA" id="ARBA00022692"/>
    </source>
</evidence>
<evidence type="ECO:0000256" key="6">
    <source>
        <dbReference type="SAM" id="Phobius"/>
    </source>
</evidence>
<dbReference type="PANTHER" id="PTHR23510:SF64">
    <property type="entry name" value="INNER MEMBRANE TRANSPORT PROTEIN YAJR"/>
    <property type="match status" value="1"/>
</dbReference>
<evidence type="ECO:0000256" key="1">
    <source>
        <dbReference type="ARBA" id="ARBA00004141"/>
    </source>
</evidence>
<comment type="subcellular location">
    <subcellularLocation>
        <location evidence="1">Membrane</location>
        <topology evidence="1">Multi-pass membrane protein</topology>
    </subcellularLocation>
</comment>
<feature type="transmembrane region" description="Helical" evidence="6">
    <location>
        <begin position="1213"/>
        <end position="1238"/>
    </location>
</feature>
<dbReference type="Pfam" id="PF03105">
    <property type="entry name" value="SPX"/>
    <property type="match status" value="1"/>
</dbReference>
<gene>
    <name evidence="8" type="ORF">CTEN210_16691</name>
</gene>
<evidence type="ECO:0000313" key="9">
    <source>
        <dbReference type="Proteomes" id="UP001054902"/>
    </source>
</evidence>
<dbReference type="PROSITE" id="PS51382">
    <property type="entry name" value="SPX"/>
    <property type="match status" value="1"/>
</dbReference>
<feature type="transmembrane region" description="Helical" evidence="6">
    <location>
        <begin position="1164"/>
        <end position="1186"/>
    </location>
</feature>
<sequence length="1314" mass="146955">MGFGTSFRKARRKGWENAYIDYETLKLLLTQIETVYEENSGQSGDSLYYNGLSGFGEDAFDMTYDQNHDERLTLLNRNRKRQRKNRQKESLLKKSNDWRDDLFAESDSSAAFASSEYESDDNYDETEEFSITKKEDIENYPSLDDANFNFSYDNIQSYGSSTTSLGGFGSGGNIISFDSKGSLGNTSGFSIETDPIVKRYNQNEDRDYGNIHGFQSRIGLSKSTGTGSKVSSPENKKKKGVATKSKTKRRTNRRKVPASLKKAHSKARAITGRFLGLLRAEIDKVSLFTHSRMGELTDTVGNLRFPSDDMEYGHNHPLSDGGIHASSSSFSDEDISDDSDSDGKVIDGTFLVQPSYKQRQKSNNGKIDQIRITSETHDDLEIDRERSSKLRQLQTAERIRQSRPIFRSDQVLGEDFMLMSAVDEADAYTAVGIEFLHILRYVVVNAIAIRKLCKKHDRLLRCRMLGGYYHKLKHAIEKDTVPRGASSLQDTTPRRGNVKLQQAYSRVDATATKMSLVPKKSSGTQTANTLIGTYDAKIQNLANSLIANTLTESLELALSEFEVSRQRADRLSMHPKQNQFAFTSQESLTDLAAHENENLCYGFPMPKTFGLSSAPEKEGKFQHTGTENIDNTSTSSGVSLTRLKFVVSSAQIIREEATLKNNSFFEYLARSALISQGKYFAGEKYGLNGGCSKEVMDFFSSYDPDLALISDSTILQSAMGYEEPKPIIISKDLSHNTSASARFSRSIHSTNASILSANIPHSSNNFVPPDFEKNKRLHRLLAFFMVVFMSNYYIVFPSSPEFWYCPEHEPKNLDDLEDSDLTFKCDFGWKNYGFAALLIGITNLSSLLSMTFQCCLTHKIFSGESKFTGKMLLLLMCLTSIGGNICYSKGYQQKSLLKAVFGRFLIGFASVDLMEKYAMDAFPMKGDIVFHASRKKVYGILGTLLGLVIGSLSLDQQMQQLFHALVSQIVGDRLGSHILGDIKLEVDAFNIQGYFMALMWFLLLLITSCSTLPDHTDELHVEIKSDISISASHHDHQRSSSMASTDPVDHISMLIGKSFSHSTRPITHDQVPKPTIQSAMETIKRSYKLVMHNIAIPSMLCVHGLSLFALELLFSSSAIIVQRYFHWKEFSGALLLGLTFFVLPLYFLNATLTNVASERTMIKSSLVVAAVGVAVLVNYQALYVLALDVKHIFNEKEQGNGTDSEPYNWSFGRFTYCIAMCILFLSFTSIEGLSANLLAKISSAKLNNSIINCGVISTLLACIFRLLGNTFVMMASFSHHVIDTDLVNSIAIMLMIVCYISFRVVRKNYFFLHG</sequence>
<feature type="compositionally biased region" description="Low complexity" evidence="5">
    <location>
        <begin position="221"/>
        <end position="232"/>
    </location>
</feature>
<feature type="region of interest" description="Disordered" evidence="5">
    <location>
        <begin position="614"/>
        <end position="633"/>
    </location>
</feature>
<feature type="transmembrane region" description="Helical" evidence="6">
    <location>
        <begin position="1133"/>
        <end position="1152"/>
    </location>
</feature>
<feature type="transmembrane region" description="Helical" evidence="6">
    <location>
        <begin position="872"/>
        <end position="890"/>
    </location>
</feature>
<name>A0AAD3HE22_9STRA</name>
<feature type="transmembrane region" description="Helical" evidence="6">
    <location>
        <begin position="780"/>
        <end position="796"/>
    </location>
</feature>
<dbReference type="EMBL" id="BLLK01000069">
    <property type="protein sequence ID" value="GFH60215.1"/>
    <property type="molecule type" value="Genomic_DNA"/>
</dbReference>
<feature type="region of interest" description="Disordered" evidence="5">
    <location>
        <begin position="311"/>
        <end position="341"/>
    </location>
</feature>
<keyword evidence="3 6" id="KW-1133">Transmembrane helix</keyword>
<proteinExistence type="predicted"/>
<evidence type="ECO:0000256" key="4">
    <source>
        <dbReference type="ARBA" id="ARBA00023136"/>
    </source>
</evidence>
<comment type="caution">
    <text evidence="8">The sequence shown here is derived from an EMBL/GenBank/DDBJ whole genome shotgun (WGS) entry which is preliminary data.</text>
</comment>
<keyword evidence="9" id="KW-1185">Reference proteome</keyword>
<dbReference type="PANTHER" id="PTHR23510">
    <property type="entry name" value="INNER MEMBRANE TRANSPORT PROTEIN YAJR"/>
    <property type="match status" value="1"/>
</dbReference>
<feature type="compositionally biased region" description="Polar residues" evidence="5">
    <location>
        <begin position="623"/>
        <end position="633"/>
    </location>
</feature>
<dbReference type="InterPro" id="IPR051068">
    <property type="entry name" value="MFS_Domain-Containing_Protein"/>
</dbReference>